<feature type="transmembrane region" description="Helical" evidence="2">
    <location>
        <begin position="199"/>
        <end position="225"/>
    </location>
</feature>
<dbReference type="InterPro" id="IPR002656">
    <property type="entry name" value="Acyl_transf_3_dom"/>
</dbReference>
<dbReference type="InterPro" id="IPR050879">
    <property type="entry name" value="Acyltransferase_3"/>
</dbReference>
<keyword evidence="2" id="KW-0812">Transmembrane</keyword>
<feature type="transmembrane region" description="Helical" evidence="2">
    <location>
        <begin position="365"/>
        <end position="388"/>
    </location>
</feature>
<feature type="region of interest" description="Disordered" evidence="1">
    <location>
        <begin position="430"/>
        <end position="453"/>
    </location>
</feature>
<feature type="domain" description="Acyltransferase 3" evidence="3">
    <location>
        <begin position="17"/>
        <end position="416"/>
    </location>
</feature>
<name>A0ABP0HFG0_9DINO</name>
<feature type="transmembrane region" description="Helical" evidence="2">
    <location>
        <begin position="46"/>
        <end position="69"/>
    </location>
</feature>
<dbReference type="PANTHER" id="PTHR23028">
    <property type="entry name" value="ACETYLTRANSFERASE"/>
    <property type="match status" value="1"/>
</dbReference>
<dbReference type="PANTHER" id="PTHR23028:SF53">
    <property type="entry name" value="ACYL_TRANSF_3 DOMAIN-CONTAINING PROTEIN"/>
    <property type="match status" value="1"/>
</dbReference>
<evidence type="ECO:0000313" key="5">
    <source>
        <dbReference type="Proteomes" id="UP001642484"/>
    </source>
</evidence>
<sequence>MDAAEWRLTRKVPIDTAAVDGLRGFAVFHIIVGHLFIYVPTKPGGLYLMGGGSMGLFYIISGFVMAVGYCQVMLERPKGCAWLTCICWPTWDDPSEGRSYAKLSSCTFWFWLTNILGIIMRFSLQNSWEVNEYENRVTWLNVLLTFLGLTSWVFPWDQMGSFPVGNELTWTISTMLFFYICFPALAPRMQRVPLHRLPILVWTMYVLQAIAMSTCTVTLGFLVFHGSVDTYWFRMTPPLRLPIFIMGIAAGLIRVQRQQAAMKDADLDVSPVNRGARPEELDEACCCCAQEPCLGPLSLFVIWLIITTFAAVQGSLVGEMQFIINRLALEVFYPILFYYWILALTNPARQNDCLVRLFKSRVMRFLGDISMCCYMIHLLLLEFTGYLVKTRHGFHPWWTILSTLFATILLGWLFTRFYEKPIARCLRFSSKSETDQPSKAAAPSPPATEIGKP</sequence>
<organism evidence="4 5">
    <name type="scientific">Durusdinium trenchii</name>
    <dbReference type="NCBI Taxonomy" id="1381693"/>
    <lineage>
        <taxon>Eukaryota</taxon>
        <taxon>Sar</taxon>
        <taxon>Alveolata</taxon>
        <taxon>Dinophyceae</taxon>
        <taxon>Suessiales</taxon>
        <taxon>Symbiodiniaceae</taxon>
        <taxon>Durusdinium</taxon>
    </lineage>
</organism>
<feature type="transmembrane region" description="Helical" evidence="2">
    <location>
        <begin position="231"/>
        <end position="253"/>
    </location>
</feature>
<dbReference type="EMBL" id="CAXAMN010000459">
    <property type="protein sequence ID" value="CAK8988830.1"/>
    <property type="molecule type" value="Genomic_DNA"/>
</dbReference>
<dbReference type="Pfam" id="PF01757">
    <property type="entry name" value="Acyl_transf_3"/>
    <property type="match status" value="1"/>
</dbReference>
<accession>A0ABP0HFG0</accession>
<keyword evidence="2" id="KW-1133">Transmembrane helix</keyword>
<evidence type="ECO:0000259" key="3">
    <source>
        <dbReference type="Pfam" id="PF01757"/>
    </source>
</evidence>
<evidence type="ECO:0000313" key="4">
    <source>
        <dbReference type="EMBL" id="CAK8988830.1"/>
    </source>
</evidence>
<feature type="transmembrane region" description="Helical" evidence="2">
    <location>
        <begin position="299"/>
        <end position="317"/>
    </location>
</feature>
<keyword evidence="2" id="KW-0472">Membrane</keyword>
<protein>
    <recommendedName>
        <fullName evidence="3">Acyltransferase 3 domain-containing protein</fullName>
    </recommendedName>
</protein>
<feature type="transmembrane region" description="Helical" evidence="2">
    <location>
        <begin position="168"/>
        <end position="187"/>
    </location>
</feature>
<evidence type="ECO:0000256" key="2">
    <source>
        <dbReference type="SAM" id="Phobius"/>
    </source>
</evidence>
<feature type="transmembrane region" description="Helical" evidence="2">
    <location>
        <begin position="323"/>
        <end position="344"/>
    </location>
</feature>
<feature type="transmembrane region" description="Helical" evidence="2">
    <location>
        <begin position="136"/>
        <end position="156"/>
    </location>
</feature>
<dbReference type="Proteomes" id="UP001642484">
    <property type="component" value="Unassembled WGS sequence"/>
</dbReference>
<proteinExistence type="predicted"/>
<evidence type="ECO:0000256" key="1">
    <source>
        <dbReference type="SAM" id="MobiDB-lite"/>
    </source>
</evidence>
<feature type="transmembrane region" description="Helical" evidence="2">
    <location>
        <begin position="394"/>
        <end position="414"/>
    </location>
</feature>
<keyword evidence="5" id="KW-1185">Reference proteome</keyword>
<reference evidence="4 5" key="1">
    <citation type="submission" date="2024-02" db="EMBL/GenBank/DDBJ databases">
        <authorList>
            <person name="Chen Y."/>
            <person name="Shah S."/>
            <person name="Dougan E. K."/>
            <person name="Thang M."/>
            <person name="Chan C."/>
        </authorList>
    </citation>
    <scope>NUCLEOTIDE SEQUENCE [LARGE SCALE GENOMIC DNA]</scope>
</reference>
<gene>
    <name evidence="4" type="ORF">CCMP2556_LOCUS1414</name>
</gene>
<comment type="caution">
    <text evidence="4">The sequence shown here is derived from an EMBL/GenBank/DDBJ whole genome shotgun (WGS) entry which is preliminary data.</text>
</comment>
<feature type="transmembrane region" description="Helical" evidence="2">
    <location>
        <begin position="21"/>
        <end position="39"/>
    </location>
</feature>